<comment type="caution">
    <text evidence="2">The sequence shown here is derived from an EMBL/GenBank/DDBJ whole genome shotgun (WGS) entry which is preliminary data.</text>
</comment>
<feature type="compositionally biased region" description="Basic and acidic residues" evidence="1">
    <location>
        <begin position="65"/>
        <end position="75"/>
    </location>
</feature>
<evidence type="ECO:0000313" key="3">
    <source>
        <dbReference type="Proteomes" id="UP000499080"/>
    </source>
</evidence>
<keyword evidence="3" id="KW-1185">Reference proteome</keyword>
<accession>A0A4Y2U9I0</accession>
<name>A0A4Y2U9I0_ARAVE</name>
<evidence type="ECO:0000256" key="1">
    <source>
        <dbReference type="SAM" id="MobiDB-lite"/>
    </source>
</evidence>
<dbReference type="AlphaFoldDB" id="A0A4Y2U9I0"/>
<dbReference type="Proteomes" id="UP000499080">
    <property type="component" value="Unassembled WGS sequence"/>
</dbReference>
<organism evidence="2 3">
    <name type="scientific">Araneus ventricosus</name>
    <name type="common">Orbweaver spider</name>
    <name type="synonym">Epeira ventricosa</name>
    <dbReference type="NCBI Taxonomy" id="182803"/>
    <lineage>
        <taxon>Eukaryota</taxon>
        <taxon>Metazoa</taxon>
        <taxon>Ecdysozoa</taxon>
        <taxon>Arthropoda</taxon>
        <taxon>Chelicerata</taxon>
        <taxon>Arachnida</taxon>
        <taxon>Araneae</taxon>
        <taxon>Araneomorphae</taxon>
        <taxon>Entelegynae</taxon>
        <taxon>Araneoidea</taxon>
        <taxon>Araneidae</taxon>
        <taxon>Araneus</taxon>
    </lineage>
</organism>
<gene>
    <name evidence="2" type="ORF">AVEN_47432_1</name>
</gene>
<reference evidence="2 3" key="1">
    <citation type="journal article" date="2019" name="Sci. Rep.">
        <title>Orb-weaving spider Araneus ventricosus genome elucidates the spidroin gene catalogue.</title>
        <authorList>
            <person name="Kono N."/>
            <person name="Nakamura H."/>
            <person name="Ohtoshi R."/>
            <person name="Moran D.A.P."/>
            <person name="Shinohara A."/>
            <person name="Yoshida Y."/>
            <person name="Fujiwara M."/>
            <person name="Mori M."/>
            <person name="Tomita M."/>
            <person name="Arakawa K."/>
        </authorList>
    </citation>
    <scope>NUCLEOTIDE SEQUENCE [LARGE SCALE GENOMIC DNA]</scope>
</reference>
<sequence>MAEQSKEPDSRNFLVLQQGDESPGPRMWAWVRIPLLKMGSIPVPPVGLGVGLGSLSQGIKKLDSNRMAERSKAPDSKNFLLLSQGDESSGPRMWARVRIPHLTMGSILVPPVGLGSAR</sequence>
<feature type="region of interest" description="Disordered" evidence="1">
    <location>
        <begin position="65"/>
        <end position="90"/>
    </location>
</feature>
<proteinExistence type="predicted"/>
<protein>
    <submittedName>
        <fullName evidence="2">Uncharacterized protein</fullName>
    </submittedName>
</protein>
<evidence type="ECO:0000313" key="2">
    <source>
        <dbReference type="EMBL" id="GBO08250.1"/>
    </source>
</evidence>
<feature type="region of interest" description="Disordered" evidence="1">
    <location>
        <begin position="1"/>
        <end position="22"/>
    </location>
</feature>
<dbReference type="EMBL" id="BGPR01034061">
    <property type="protein sequence ID" value="GBO08250.1"/>
    <property type="molecule type" value="Genomic_DNA"/>
</dbReference>
<feature type="compositionally biased region" description="Basic and acidic residues" evidence="1">
    <location>
        <begin position="1"/>
        <end position="10"/>
    </location>
</feature>